<dbReference type="Proteomes" id="UP000183760">
    <property type="component" value="Unassembled WGS sequence"/>
</dbReference>
<dbReference type="SMART" id="SM00823">
    <property type="entry name" value="PKS_PP"/>
    <property type="match status" value="1"/>
</dbReference>
<evidence type="ECO:0000313" key="6">
    <source>
        <dbReference type="Proteomes" id="UP000183760"/>
    </source>
</evidence>
<dbReference type="InterPro" id="IPR020806">
    <property type="entry name" value="PKS_PP-bd"/>
</dbReference>
<dbReference type="PROSITE" id="PS50075">
    <property type="entry name" value="CARRIER"/>
    <property type="match status" value="1"/>
</dbReference>
<keyword evidence="6" id="KW-1185">Reference proteome</keyword>
<dbReference type="Gene3D" id="1.10.1200.10">
    <property type="entry name" value="ACP-like"/>
    <property type="match status" value="1"/>
</dbReference>
<dbReference type="InterPro" id="IPR045851">
    <property type="entry name" value="AMP-bd_C_sf"/>
</dbReference>
<dbReference type="RefSeq" id="WP_143097544.1">
    <property type="nucleotide sequence ID" value="NZ_FOIB01000032.1"/>
</dbReference>
<keyword evidence="2" id="KW-0596">Phosphopantetheine</keyword>
<dbReference type="SUPFAM" id="SSF56801">
    <property type="entry name" value="Acetyl-CoA synthetase-like"/>
    <property type="match status" value="1"/>
</dbReference>
<dbReference type="Gene3D" id="3.30.300.30">
    <property type="match status" value="1"/>
</dbReference>
<protein>
    <submittedName>
        <fullName evidence="5">AMP-binding enzyme C-terminal domain-containing protein</fullName>
    </submittedName>
</protein>
<dbReference type="InterPro" id="IPR001242">
    <property type="entry name" value="Condensation_dom"/>
</dbReference>
<dbReference type="Gene3D" id="3.30.559.30">
    <property type="entry name" value="Nonribosomal peptide synthetase, condensation domain"/>
    <property type="match status" value="1"/>
</dbReference>
<accession>A0ABY1CYN3</accession>
<dbReference type="Pfam" id="PF00501">
    <property type="entry name" value="AMP-binding"/>
    <property type="match status" value="1"/>
</dbReference>
<comment type="caution">
    <text evidence="5">The sequence shown here is derived from an EMBL/GenBank/DDBJ whole genome shotgun (WGS) entry which is preliminary data.</text>
</comment>
<dbReference type="SUPFAM" id="SSF52777">
    <property type="entry name" value="CoA-dependent acyltransferases"/>
    <property type="match status" value="2"/>
</dbReference>
<keyword evidence="3" id="KW-0597">Phosphoprotein</keyword>
<feature type="domain" description="Carrier" evidence="4">
    <location>
        <begin position="234"/>
        <end position="309"/>
    </location>
</feature>
<proteinExistence type="predicted"/>
<dbReference type="CDD" id="cd19531">
    <property type="entry name" value="LCL_NRPS-like"/>
    <property type="match status" value="1"/>
</dbReference>
<evidence type="ECO:0000256" key="1">
    <source>
        <dbReference type="ARBA" id="ARBA00001957"/>
    </source>
</evidence>
<dbReference type="Pfam" id="PF13193">
    <property type="entry name" value="AMP-binding_C"/>
    <property type="match status" value="1"/>
</dbReference>
<dbReference type="Gene3D" id="3.40.50.12780">
    <property type="entry name" value="N-terminal domain of ligase-like"/>
    <property type="match status" value="1"/>
</dbReference>
<sequence>SRLPEGHVLVNGYGPTENTTFSATHSLRHGDAVSRSVPIGAPLSNSSAFVLDSGFQPLPPGVPGELFVGGDGLAWGYLNRADLTAERFVPHPFSSSPGARLYRTGDKARWLADGTLEFLGRNDFQVKIRGFRIELGEVEAALRLFTGIQEAVVLAREDVPGDKRLVAYFVAAEEQSVDTTALKGFLQQRLPEYMVPSAFVSLTAFPLSANGKLDRKALPAPDFASTASADEFVEPSTPAQARLASIFADVLGLERVSLHGDFFELGGHSLLATQVVSRIRSAFSVELPLGELFAAPTVALLAQRLEQHGSASRQPPLVPVDRSQPLPLSFAQQRLWFLDQLQPGSSTYNIPWVLKLSGALDSSALLKSLQALTQRHEVLRTRISIHDGQPVQVIQPDFVLEMPVIDLTALPAQEREAEAQRLASQEAVRPFDLARGPVVRASLVRLDAREHRLLVTIHHIASDGWSISVMVRELAAFYRQFSGNESTQLAPLPIQYADFSVWQRQWLHGDVLEKELGWWRNQLAGAPAAIELPTDRPRPAVQTYNGAVLPFTLSTELTQAVKALAQRENATPFMVLLAGWQVLLSRYSRQDDISVGSPIANRNRAETEGLIGFFVNTLVHRARINPEHSFRELLTNTRASTLAAFDHQDIPFEKLVEELQPQRDLSRSPLFQVSFVYQNTPDEDLDLPGLELDVLTSELHSAKFDLFLGMNEVGGKLQGALDYNSDLFDASTVERMARHFTSLLTEATTHVDQPLHTLKLLSATETQTLLSDFQGEHVRYPEDATLHSLFEAQALRTPHA</sequence>
<reference evidence="5 6" key="1">
    <citation type="submission" date="2016-10" db="EMBL/GenBank/DDBJ databases">
        <authorList>
            <person name="Varghese N."/>
            <person name="Submissions S."/>
        </authorList>
    </citation>
    <scope>NUCLEOTIDE SEQUENCE [LARGE SCALE GENOMIC DNA]</scope>
    <source>
        <strain evidence="5 6">DSM 16525</strain>
    </source>
</reference>
<evidence type="ECO:0000256" key="3">
    <source>
        <dbReference type="ARBA" id="ARBA00022553"/>
    </source>
</evidence>
<dbReference type="InterPro" id="IPR023213">
    <property type="entry name" value="CAT-like_dom_sf"/>
</dbReference>
<feature type="non-terminal residue" evidence="5">
    <location>
        <position position="1"/>
    </location>
</feature>
<dbReference type="InterPro" id="IPR009081">
    <property type="entry name" value="PP-bd_ACP"/>
</dbReference>
<name>A0ABY1CYN3_MYXFU</name>
<dbReference type="PROSITE" id="PS00012">
    <property type="entry name" value="PHOSPHOPANTETHEINE"/>
    <property type="match status" value="1"/>
</dbReference>
<dbReference type="EMBL" id="FOIB01000032">
    <property type="protein sequence ID" value="SEU42956.1"/>
    <property type="molecule type" value="Genomic_DNA"/>
</dbReference>
<dbReference type="InterPro" id="IPR042099">
    <property type="entry name" value="ANL_N_sf"/>
</dbReference>
<gene>
    <name evidence="5" type="ORF">SAMN05443572_1321</name>
</gene>
<evidence type="ECO:0000256" key="2">
    <source>
        <dbReference type="ARBA" id="ARBA00022450"/>
    </source>
</evidence>
<dbReference type="InterPro" id="IPR036736">
    <property type="entry name" value="ACP-like_sf"/>
</dbReference>
<evidence type="ECO:0000313" key="5">
    <source>
        <dbReference type="EMBL" id="SEU42956.1"/>
    </source>
</evidence>
<evidence type="ECO:0000259" key="4">
    <source>
        <dbReference type="PROSITE" id="PS50075"/>
    </source>
</evidence>
<feature type="non-terminal residue" evidence="5">
    <location>
        <position position="800"/>
    </location>
</feature>
<dbReference type="InterPro" id="IPR006162">
    <property type="entry name" value="Ppantetheine_attach_site"/>
</dbReference>
<dbReference type="PANTHER" id="PTHR45527:SF1">
    <property type="entry name" value="FATTY ACID SYNTHASE"/>
    <property type="match status" value="1"/>
</dbReference>
<dbReference type="InterPro" id="IPR000873">
    <property type="entry name" value="AMP-dep_synth/lig_dom"/>
</dbReference>
<dbReference type="Pfam" id="PF00668">
    <property type="entry name" value="Condensation"/>
    <property type="match status" value="1"/>
</dbReference>
<dbReference type="InterPro" id="IPR025110">
    <property type="entry name" value="AMP-bd_C"/>
</dbReference>
<dbReference type="Pfam" id="PF00550">
    <property type="entry name" value="PP-binding"/>
    <property type="match status" value="1"/>
</dbReference>
<dbReference type="PANTHER" id="PTHR45527">
    <property type="entry name" value="NONRIBOSOMAL PEPTIDE SYNTHETASE"/>
    <property type="match status" value="1"/>
</dbReference>
<dbReference type="SUPFAM" id="SSF47336">
    <property type="entry name" value="ACP-like"/>
    <property type="match status" value="1"/>
</dbReference>
<comment type="cofactor">
    <cofactor evidence="1">
        <name>pantetheine 4'-phosphate</name>
        <dbReference type="ChEBI" id="CHEBI:47942"/>
    </cofactor>
</comment>
<dbReference type="Gene3D" id="3.30.559.10">
    <property type="entry name" value="Chloramphenicol acetyltransferase-like domain"/>
    <property type="match status" value="1"/>
</dbReference>
<organism evidence="5 6">
    <name type="scientific">Myxococcus fulvus</name>
    <dbReference type="NCBI Taxonomy" id="33"/>
    <lineage>
        <taxon>Bacteria</taxon>
        <taxon>Pseudomonadati</taxon>
        <taxon>Myxococcota</taxon>
        <taxon>Myxococcia</taxon>
        <taxon>Myxococcales</taxon>
        <taxon>Cystobacterineae</taxon>
        <taxon>Myxococcaceae</taxon>
        <taxon>Myxococcus</taxon>
    </lineage>
</organism>